<feature type="domain" description="Bromodomain associated" evidence="9">
    <location>
        <begin position="365"/>
        <end position="441"/>
    </location>
</feature>
<keyword evidence="6" id="KW-0539">Nucleus</keyword>
<evidence type="ECO:0000313" key="11">
    <source>
        <dbReference type="WBParaSite" id="scf7180000422350.g8809"/>
    </source>
</evidence>
<comment type="subcellular location">
    <subcellularLocation>
        <location evidence="1">Nucleus</location>
    </subcellularLocation>
</comment>
<dbReference type="SMART" id="SM00576">
    <property type="entry name" value="BTP"/>
    <property type="match status" value="1"/>
</dbReference>
<sequence length="879" mass="101162">MLVKSTKLWQFYFFNNFFPKKLSFQRNISSIIKQQNTEKQNFNLINNSILNRISIEDLQQEGFPFWQMKIAVENAINENLENGKFFHAQNVWKMFVDNTQSTFGILSLIEFTLKNFEGYKLSQNIASLWHESKTLLSASDFIAYLIIAMMRTGYIEEANIFAKKFTIFGTSFIIPFREAIEKEKNCLEFFNQFSLFLENVFFSVPELTKELKARRKAEMIERKLKNAEKLENEKLDDEKLEEMIEENDEKQKDVLIRPNKPRKQRIHKVNLKSLEKFCIEFVELWQLKAVQNSDFYALGSCHSFIKRNGLSNTLLSQTSKQEEIKFLMVGNINNLDIENGSQTRQSTSNSSQASPTHNNYNNTVNSVHKRILSQATAAICQISGFTSIQSSALDVLTALAHKYLTQVCGSGRELCEHTGRSIVTPGDVFMAIISSGIDVQKFPEFLQSIKKAKPPPQFTVKSQSPVKSPSLLRISDPRPHPSYFPNFLPPFPDPHTYIHTEVKDDIDNTYEKVRCLTAANRRDTEKSLINYALSVYPSICVFQELSMRLQFESKDVQKEQDLLKQQQNEQKICNGEQDDILFLENGNGGDPESVQKRQKTDSTEMEQEDDDDNQQKNILKLTNNSVGKKTETLTTSASTLQDLLISEEQLKLRDTERSYVFKRIPPYCHILLPFEDHNPYISALITDDVDIIDSEEHNYFASILSTNYLYGNYTILDPTFIKKDDFEENVEEQVNEDENNDFPRVDIQTKNGQLRGFRIQLEPPSLLSQHTRYRLADIFLGIPFAQPPIEKLRLEKPLPPKNWNGTLDATTIPPACVPQHILAAPDYSEDCLYLNLFRPAIENKKRTIPNTSEQHKFPILVFIHGGGFCVGGTFLEVIF</sequence>
<dbReference type="PROSITE" id="PS00941">
    <property type="entry name" value="CARBOXYLESTERASE_B_2"/>
    <property type="match status" value="1"/>
</dbReference>
<dbReference type="InterPro" id="IPR019819">
    <property type="entry name" value="Carboxylesterase_B_CS"/>
</dbReference>
<feature type="compositionally biased region" description="Low complexity" evidence="8">
    <location>
        <begin position="341"/>
        <end position="356"/>
    </location>
</feature>
<evidence type="ECO:0000259" key="9">
    <source>
        <dbReference type="SMART" id="SM00576"/>
    </source>
</evidence>
<dbReference type="SUPFAM" id="SSF53474">
    <property type="entry name" value="alpha/beta-Hydrolases"/>
    <property type="match status" value="1"/>
</dbReference>
<feature type="compositionally biased region" description="Acidic residues" evidence="8">
    <location>
        <begin position="603"/>
        <end position="612"/>
    </location>
</feature>
<dbReference type="SUPFAM" id="SSF47113">
    <property type="entry name" value="Histone-fold"/>
    <property type="match status" value="1"/>
</dbReference>
<evidence type="ECO:0000256" key="1">
    <source>
        <dbReference type="ARBA" id="ARBA00004123"/>
    </source>
</evidence>
<dbReference type="Pfam" id="PF00135">
    <property type="entry name" value="COesterase"/>
    <property type="match status" value="1"/>
</dbReference>
<dbReference type="CDD" id="cd08049">
    <property type="entry name" value="TAF8"/>
    <property type="match status" value="1"/>
</dbReference>
<proteinExistence type="inferred from homology"/>
<dbReference type="Gene3D" id="1.10.20.10">
    <property type="entry name" value="Histone, subunit A"/>
    <property type="match status" value="1"/>
</dbReference>
<dbReference type="GO" id="GO:0005669">
    <property type="term" value="C:transcription factor TFIID complex"/>
    <property type="evidence" value="ECO:0007669"/>
    <property type="project" value="InterPro"/>
</dbReference>
<dbReference type="GO" id="GO:0046982">
    <property type="term" value="F:protein heterodimerization activity"/>
    <property type="evidence" value="ECO:0007669"/>
    <property type="project" value="InterPro"/>
</dbReference>
<protein>
    <recommendedName>
        <fullName evidence="3">Transcription initiation factor TFIID subunit 8</fullName>
    </recommendedName>
</protein>
<dbReference type="AlphaFoldDB" id="A0A915P3F0"/>
<dbReference type="InterPro" id="IPR006565">
    <property type="entry name" value="BTP"/>
</dbReference>
<dbReference type="Gene3D" id="3.40.50.1820">
    <property type="entry name" value="alpha/beta hydrolase"/>
    <property type="match status" value="1"/>
</dbReference>
<keyword evidence="5" id="KW-0804">Transcription</keyword>
<evidence type="ECO:0000256" key="5">
    <source>
        <dbReference type="ARBA" id="ARBA00023163"/>
    </source>
</evidence>
<dbReference type="Pfam" id="PF07524">
    <property type="entry name" value="Bromo_TP"/>
    <property type="match status" value="1"/>
</dbReference>
<feature type="compositionally biased region" description="Basic and acidic residues" evidence="8">
    <location>
        <begin position="593"/>
        <end position="602"/>
    </location>
</feature>
<keyword evidence="4" id="KW-0805">Transcription regulation</keyword>
<evidence type="ECO:0000256" key="8">
    <source>
        <dbReference type="SAM" id="MobiDB-lite"/>
    </source>
</evidence>
<feature type="region of interest" description="Disordered" evidence="8">
    <location>
        <begin position="581"/>
        <end position="614"/>
    </location>
</feature>
<dbReference type="Pfam" id="PF10406">
    <property type="entry name" value="TAF8_C"/>
    <property type="match status" value="1"/>
</dbReference>
<accession>A0A915P3F0</accession>
<dbReference type="InterPro" id="IPR002018">
    <property type="entry name" value="CarbesteraseB"/>
</dbReference>
<evidence type="ECO:0000256" key="3">
    <source>
        <dbReference type="ARBA" id="ARBA00017307"/>
    </source>
</evidence>
<keyword evidence="7" id="KW-0175">Coiled coil</keyword>
<dbReference type="PANTHER" id="PTHR46469">
    <property type="entry name" value="TRANSCRIPTION INITIATION FACTOR TFIID SUBUNIT 8"/>
    <property type="match status" value="1"/>
</dbReference>
<evidence type="ECO:0000256" key="6">
    <source>
        <dbReference type="ARBA" id="ARBA00023242"/>
    </source>
</evidence>
<dbReference type="InterPro" id="IPR019473">
    <property type="entry name" value="TFIID_su8_C"/>
</dbReference>
<evidence type="ECO:0000256" key="7">
    <source>
        <dbReference type="SAM" id="Coils"/>
    </source>
</evidence>
<evidence type="ECO:0000256" key="2">
    <source>
        <dbReference type="ARBA" id="ARBA00008767"/>
    </source>
</evidence>
<keyword evidence="10" id="KW-1185">Reference proteome</keyword>
<organism evidence="10 11">
    <name type="scientific">Meloidogyne floridensis</name>
    <dbReference type="NCBI Taxonomy" id="298350"/>
    <lineage>
        <taxon>Eukaryota</taxon>
        <taxon>Metazoa</taxon>
        <taxon>Ecdysozoa</taxon>
        <taxon>Nematoda</taxon>
        <taxon>Chromadorea</taxon>
        <taxon>Rhabditida</taxon>
        <taxon>Tylenchina</taxon>
        <taxon>Tylenchomorpha</taxon>
        <taxon>Tylenchoidea</taxon>
        <taxon>Meloidogynidae</taxon>
        <taxon>Meloidogyninae</taxon>
        <taxon>Meloidogyne</taxon>
    </lineage>
</organism>
<dbReference type="Proteomes" id="UP000887560">
    <property type="component" value="Unplaced"/>
</dbReference>
<dbReference type="InterPro" id="IPR009072">
    <property type="entry name" value="Histone-fold"/>
</dbReference>
<evidence type="ECO:0000256" key="4">
    <source>
        <dbReference type="ARBA" id="ARBA00023015"/>
    </source>
</evidence>
<evidence type="ECO:0000313" key="10">
    <source>
        <dbReference type="Proteomes" id="UP000887560"/>
    </source>
</evidence>
<comment type="similarity">
    <text evidence="2">Belongs to the TAF8 family.</text>
</comment>
<dbReference type="InterPro" id="IPR029058">
    <property type="entry name" value="AB_hydrolase_fold"/>
</dbReference>
<feature type="coiled-coil region" evidence="7">
    <location>
        <begin position="210"/>
        <end position="250"/>
    </location>
</feature>
<dbReference type="WBParaSite" id="scf7180000422350.g8809">
    <property type="protein sequence ID" value="scf7180000422350.g8809"/>
    <property type="gene ID" value="scf7180000422350.g8809"/>
</dbReference>
<dbReference type="PANTHER" id="PTHR46469:SF1">
    <property type="entry name" value="TRANSCRIPTION INITIATION FACTOR TFIID SUBUNIT 8"/>
    <property type="match status" value="1"/>
</dbReference>
<name>A0A915P3F0_9BILA</name>
<reference evidence="11" key="1">
    <citation type="submission" date="2022-11" db="UniProtKB">
        <authorList>
            <consortium name="WormBaseParasite"/>
        </authorList>
    </citation>
    <scope>IDENTIFICATION</scope>
</reference>
<dbReference type="GO" id="GO:0006367">
    <property type="term" value="P:transcription initiation at RNA polymerase II promoter"/>
    <property type="evidence" value="ECO:0007669"/>
    <property type="project" value="TreeGrafter"/>
</dbReference>
<dbReference type="InterPro" id="IPR037818">
    <property type="entry name" value="TAF8"/>
</dbReference>
<feature type="region of interest" description="Disordered" evidence="8">
    <location>
        <begin position="338"/>
        <end position="360"/>
    </location>
</feature>